<proteinExistence type="predicted"/>
<comment type="caution">
    <text evidence="4">The sequence shown here is derived from an EMBL/GenBank/DDBJ whole genome shotgun (WGS) entry which is preliminary data.</text>
</comment>
<keyword evidence="2" id="KW-0472">Membrane</keyword>
<organism evidence="4 5">
    <name type="scientific">Rheinheimera lutimaris</name>
    <dbReference type="NCBI Taxonomy" id="2740584"/>
    <lineage>
        <taxon>Bacteria</taxon>
        <taxon>Pseudomonadati</taxon>
        <taxon>Pseudomonadota</taxon>
        <taxon>Gammaproteobacteria</taxon>
        <taxon>Chromatiales</taxon>
        <taxon>Chromatiaceae</taxon>
        <taxon>Rheinheimera</taxon>
    </lineage>
</organism>
<accession>A0A7Y5ARK0</accession>
<protein>
    <submittedName>
        <fullName evidence="4">TIGR03503 family protein</fullName>
    </submittedName>
</protein>
<evidence type="ECO:0000256" key="3">
    <source>
        <dbReference type="SAM" id="SignalP"/>
    </source>
</evidence>
<evidence type="ECO:0000313" key="5">
    <source>
        <dbReference type="Proteomes" id="UP000523161"/>
    </source>
</evidence>
<feature type="region of interest" description="Disordered" evidence="1">
    <location>
        <begin position="443"/>
        <end position="480"/>
    </location>
</feature>
<dbReference type="NCBIfam" id="TIGR03503">
    <property type="entry name" value="TIGR03503 family protein"/>
    <property type="match status" value="1"/>
</dbReference>
<evidence type="ECO:0000256" key="2">
    <source>
        <dbReference type="SAM" id="Phobius"/>
    </source>
</evidence>
<keyword evidence="2" id="KW-0812">Transmembrane</keyword>
<dbReference type="AlphaFoldDB" id="A0A7Y5ARK0"/>
<name>A0A7Y5ARK0_9GAMM</name>
<feature type="compositionally biased region" description="Low complexity" evidence="1">
    <location>
        <begin position="457"/>
        <end position="466"/>
    </location>
</feature>
<dbReference type="Proteomes" id="UP000523161">
    <property type="component" value="Unassembled WGS sequence"/>
</dbReference>
<feature type="transmembrane region" description="Helical" evidence="2">
    <location>
        <begin position="402"/>
        <end position="424"/>
    </location>
</feature>
<evidence type="ECO:0000256" key="1">
    <source>
        <dbReference type="SAM" id="MobiDB-lite"/>
    </source>
</evidence>
<keyword evidence="5" id="KW-1185">Reference proteome</keyword>
<sequence>MISWLAVLLFSSIVAAQQTDAGQATTEKTTTAQSEQPLLHNGFELLSDLPTKNQIPLFENRFRIDEHVEEITLLLFRRRGSASTVLVQPDGSKLHFNTAEQNKIRWHDASSYDLIEIKNPMPGPWQAIGRLLPESRIMVLTDIKLDVDPLPTNLMVGETVKITARLTNGNEPMNARDFREVLMLEVIFVSTNNAEYDNFGRGVVQVAQFRDDGKGYDERARDGVFTGEFQLRFVSGEWIPKYIVRTPLYTREVEQPPVVLQAAPIVADIIAAPALPDGQPAEQGKPHQVLFRITDDSIDKASVLLQGRVRYPNGEVDEFALNEPGLTAREVMLHNRGHGSYILEVQAFGAMQDGRQFMLSLPETSFVVKMPVFEAPVLDELPQSIKDEIAAEQAEPEPEFPWGLVIGANLLILIGGGLAIWFVMTGRSWTDLLFWRKKPVAPEPEPEVKQSQEPGTAKNNANAQKNNDMDDILDLTLPDD</sequence>
<gene>
    <name evidence="4" type="ORF">HRH59_09035</name>
</gene>
<dbReference type="EMBL" id="JABSOD010000007">
    <property type="protein sequence ID" value="NRQ42710.1"/>
    <property type="molecule type" value="Genomic_DNA"/>
</dbReference>
<feature type="chain" id="PRO_5030620569" evidence="3">
    <location>
        <begin position="17"/>
        <end position="480"/>
    </location>
</feature>
<feature type="compositionally biased region" description="Acidic residues" evidence="1">
    <location>
        <begin position="469"/>
        <end position="480"/>
    </location>
</feature>
<dbReference type="InterPro" id="IPR020010">
    <property type="entry name" value="CHP03503"/>
</dbReference>
<reference evidence="4 5" key="1">
    <citation type="submission" date="2020-06" db="EMBL/GenBank/DDBJ databases">
        <title>Rheinheimera sp. nov., a marine bacterium isolated from coastal.</title>
        <authorList>
            <person name="Yu Q."/>
            <person name="Qi Y."/>
            <person name="Pu J."/>
        </authorList>
    </citation>
    <scope>NUCLEOTIDE SEQUENCE [LARGE SCALE GENOMIC DNA]</scope>
    <source>
        <strain evidence="4 5">YQF-2</strain>
    </source>
</reference>
<keyword evidence="3" id="KW-0732">Signal</keyword>
<keyword evidence="2" id="KW-1133">Transmembrane helix</keyword>
<feature type="signal peptide" evidence="3">
    <location>
        <begin position="1"/>
        <end position="16"/>
    </location>
</feature>
<evidence type="ECO:0000313" key="4">
    <source>
        <dbReference type="EMBL" id="NRQ42710.1"/>
    </source>
</evidence>